<dbReference type="Pfam" id="PF00505">
    <property type="entry name" value="HMG_box"/>
    <property type="match status" value="2"/>
</dbReference>
<dbReference type="AlphaFoldDB" id="A0A7S3GKN9"/>
<dbReference type="PANTHER" id="PTHR48112">
    <property type="entry name" value="HIGH MOBILITY GROUP PROTEIN DSP1"/>
    <property type="match status" value="1"/>
</dbReference>
<feature type="region of interest" description="Disordered" evidence="3">
    <location>
        <begin position="1"/>
        <end position="33"/>
    </location>
</feature>
<dbReference type="GO" id="GO:0005634">
    <property type="term" value="C:nucleus"/>
    <property type="evidence" value="ECO:0007669"/>
    <property type="project" value="UniProtKB-UniRule"/>
</dbReference>
<reference evidence="5" key="1">
    <citation type="submission" date="2021-01" db="EMBL/GenBank/DDBJ databases">
        <authorList>
            <person name="Corre E."/>
            <person name="Pelletier E."/>
            <person name="Niang G."/>
            <person name="Scheremetjew M."/>
            <person name="Finn R."/>
            <person name="Kale V."/>
            <person name="Holt S."/>
            <person name="Cochrane G."/>
            <person name="Meng A."/>
            <person name="Brown T."/>
            <person name="Cohen L."/>
        </authorList>
    </citation>
    <scope>NUCLEOTIDE SEQUENCE</scope>
    <source>
        <strain evidence="5">NIES-2562</strain>
    </source>
</reference>
<evidence type="ECO:0000313" key="5">
    <source>
        <dbReference type="EMBL" id="CAE0269303.1"/>
    </source>
</evidence>
<dbReference type="EMBL" id="HBIB01048122">
    <property type="protein sequence ID" value="CAE0269303.1"/>
    <property type="molecule type" value="Transcribed_RNA"/>
</dbReference>
<dbReference type="InterPro" id="IPR009071">
    <property type="entry name" value="HMG_box_dom"/>
</dbReference>
<dbReference type="PROSITE" id="PS50118">
    <property type="entry name" value="HMG_BOX_2"/>
    <property type="match status" value="2"/>
</dbReference>
<keyword evidence="1 2" id="KW-0238">DNA-binding</keyword>
<feature type="domain" description="HMG box" evidence="4">
    <location>
        <begin position="139"/>
        <end position="207"/>
    </location>
</feature>
<evidence type="ECO:0000256" key="2">
    <source>
        <dbReference type="PROSITE-ProRule" id="PRU00267"/>
    </source>
</evidence>
<sequence length="281" mass="33193">MTTIGATAMSSLKGSLRDVEDSQEDAPMRKKKRPYRVLERPEGYPKRPPSAYGLYVRDKHKFWKEQRPDETSRERTKRIAEEWSVEDITTKEHYKEKSRLQFQEYKEKQKLWEANHPEGRARIVKMEREVMVVRHPGKPKRPCSAYVLYANSIRHSVKRENPRMTGTDLCKCLAQKWKNLPKHERVKFVVQASEESKKYRALKKEYERESQHQQLRNDDTITAVPSEGNEGPTVPFMGELRHPFPQSLDQNELADHGYDGRHMFVEDTEYDHHVGGPVYWQ</sequence>
<dbReference type="InterPro" id="IPR036910">
    <property type="entry name" value="HMG_box_dom_sf"/>
</dbReference>
<feature type="domain" description="HMG box" evidence="4">
    <location>
        <begin position="45"/>
        <end position="113"/>
    </location>
</feature>
<accession>A0A7S3GKN9</accession>
<name>A0A7S3GKN9_9EUKA</name>
<dbReference type="GO" id="GO:0003677">
    <property type="term" value="F:DNA binding"/>
    <property type="evidence" value="ECO:0007669"/>
    <property type="project" value="UniProtKB-UniRule"/>
</dbReference>
<dbReference type="SUPFAM" id="SSF47095">
    <property type="entry name" value="HMG-box"/>
    <property type="match status" value="2"/>
</dbReference>
<feature type="compositionally biased region" description="Polar residues" evidence="3">
    <location>
        <begin position="1"/>
        <end position="13"/>
    </location>
</feature>
<evidence type="ECO:0000256" key="1">
    <source>
        <dbReference type="ARBA" id="ARBA00023125"/>
    </source>
</evidence>
<dbReference type="SMART" id="SM00398">
    <property type="entry name" value="HMG"/>
    <property type="match status" value="2"/>
</dbReference>
<dbReference type="Gene3D" id="1.10.30.10">
    <property type="entry name" value="High mobility group box domain"/>
    <property type="match status" value="2"/>
</dbReference>
<gene>
    <name evidence="5" type="ORF">PBIL07802_LOCUS31656</name>
</gene>
<evidence type="ECO:0000256" key="3">
    <source>
        <dbReference type="SAM" id="MobiDB-lite"/>
    </source>
</evidence>
<organism evidence="5">
    <name type="scientific">Palpitomonas bilix</name>
    <dbReference type="NCBI Taxonomy" id="652834"/>
    <lineage>
        <taxon>Eukaryota</taxon>
        <taxon>Eukaryota incertae sedis</taxon>
    </lineage>
</organism>
<feature type="DNA-binding region" description="HMG box" evidence="2">
    <location>
        <begin position="139"/>
        <end position="207"/>
    </location>
</feature>
<proteinExistence type="predicted"/>
<dbReference type="InterPro" id="IPR050342">
    <property type="entry name" value="HMGB"/>
</dbReference>
<protein>
    <recommendedName>
        <fullName evidence="4">HMG box domain-containing protein</fullName>
    </recommendedName>
</protein>
<keyword evidence="2" id="KW-0539">Nucleus</keyword>
<evidence type="ECO:0000259" key="4">
    <source>
        <dbReference type="PROSITE" id="PS50118"/>
    </source>
</evidence>
<feature type="DNA-binding region" description="HMG box" evidence="2">
    <location>
        <begin position="45"/>
        <end position="113"/>
    </location>
</feature>